<dbReference type="KEGG" id="pchm:VFPPC_07191"/>
<dbReference type="Proteomes" id="UP000078397">
    <property type="component" value="Unassembled WGS sequence"/>
</dbReference>
<organism evidence="1 2">
    <name type="scientific">Pochonia chlamydosporia 170</name>
    <dbReference type="NCBI Taxonomy" id="1380566"/>
    <lineage>
        <taxon>Eukaryota</taxon>
        <taxon>Fungi</taxon>
        <taxon>Dikarya</taxon>
        <taxon>Ascomycota</taxon>
        <taxon>Pezizomycotina</taxon>
        <taxon>Sordariomycetes</taxon>
        <taxon>Hypocreomycetidae</taxon>
        <taxon>Hypocreales</taxon>
        <taxon>Clavicipitaceae</taxon>
        <taxon>Pochonia</taxon>
    </lineage>
</organism>
<dbReference type="Gene3D" id="3.40.50.720">
    <property type="entry name" value="NAD(P)-binding Rossmann-like Domain"/>
    <property type="match status" value="1"/>
</dbReference>
<dbReference type="InterPro" id="IPR036291">
    <property type="entry name" value="NAD(P)-bd_dom_sf"/>
</dbReference>
<sequence length="271" mass="30069">MKIIVTGPSGRVGQEVVRKCLENERITRVVILTRTALSGEIESHPKADIIMHQDFTQYSDYLIRRMQGSEACIWAIGARQEQSRADKYVERSVGVDLPIATAKILCDNLADKTPEGVKFRFVYCSPKHTEKSKKTFVFASDTRKLANDLEKGIAEVVSRHRSVFEAYTLRPANFKSTDTPLPASSSAPKKLVSSLGHNVIASIDPERVGRAMVDRLALYVGLYTLKGDGLCDILRLSAGELMNLDAYGAMPRRNKAYYGVTGWEPGLRASE</sequence>
<dbReference type="STRING" id="1380566.A0A179FAK3"/>
<dbReference type="RefSeq" id="XP_018139843.1">
    <property type="nucleotide sequence ID" value="XM_018286098.1"/>
</dbReference>
<gene>
    <name evidence="1" type="ORF">VFPPC_07191</name>
</gene>
<dbReference type="EMBL" id="LSBJ02000007">
    <property type="protein sequence ID" value="OAQ62139.1"/>
    <property type="molecule type" value="Genomic_DNA"/>
</dbReference>
<dbReference type="AlphaFoldDB" id="A0A179FAK3"/>
<reference evidence="1 2" key="1">
    <citation type="journal article" date="2016" name="PLoS Pathog.">
        <title>Biosynthesis of antibiotic leucinostatins in bio-control fungus Purpureocillium lilacinum and their inhibition on phytophthora revealed by genome mining.</title>
        <authorList>
            <person name="Wang G."/>
            <person name="Liu Z."/>
            <person name="Lin R."/>
            <person name="Li E."/>
            <person name="Mao Z."/>
            <person name="Ling J."/>
            <person name="Yang Y."/>
            <person name="Yin W.B."/>
            <person name="Xie B."/>
        </authorList>
    </citation>
    <scope>NUCLEOTIDE SEQUENCE [LARGE SCALE GENOMIC DNA]</scope>
    <source>
        <strain evidence="1">170</strain>
    </source>
</reference>
<protein>
    <submittedName>
        <fullName evidence="1">NAD(P)-binding domain-containing protein</fullName>
    </submittedName>
</protein>
<dbReference type="SUPFAM" id="SSF51735">
    <property type="entry name" value="NAD(P)-binding Rossmann-fold domains"/>
    <property type="match status" value="1"/>
</dbReference>
<dbReference type="OrthoDB" id="3535423at2759"/>
<evidence type="ECO:0000313" key="2">
    <source>
        <dbReference type="Proteomes" id="UP000078397"/>
    </source>
</evidence>
<dbReference type="PANTHER" id="PTHR14097:SF9">
    <property type="entry name" value="EPIMERASE, PUTATIVE (AFU_ORTHOLOGUE AFUA_8G07320)-RELATED"/>
    <property type="match status" value="1"/>
</dbReference>
<accession>A0A179FAK3</accession>
<evidence type="ECO:0000313" key="1">
    <source>
        <dbReference type="EMBL" id="OAQ62139.1"/>
    </source>
</evidence>
<dbReference type="PANTHER" id="PTHR14097">
    <property type="entry name" value="OXIDOREDUCTASE HTATIP2"/>
    <property type="match status" value="1"/>
</dbReference>
<comment type="caution">
    <text evidence="1">The sequence shown here is derived from an EMBL/GenBank/DDBJ whole genome shotgun (WGS) entry which is preliminary data.</text>
</comment>
<dbReference type="GeneID" id="28850092"/>
<proteinExistence type="predicted"/>
<name>A0A179FAK3_METCM</name>
<keyword evidence="2" id="KW-1185">Reference proteome</keyword>